<gene>
    <name evidence="1" type="ORF">DFJ65_2181</name>
</gene>
<evidence type="ECO:0000313" key="2">
    <source>
        <dbReference type="Proteomes" id="UP000256253"/>
    </source>
</evidence>
<dbReference type="Pfam" id="PF09754">
    <property type="entry name" value="PAC2"/>
    <property type="match status" value="1"/>
</dbReference>
<accession>A0A3D9UPC9</accession>
<dbReference type="PIRSF" id="PIRSF028754">
    <property type="entry name" value="UCP028754"/>
    <property type="match status" value="1"/>
</dbReference>
<keyword evidence="2" id="KW-1185">Reference proteome</keyword>
<dbReference type="InterPro" id="IPR038389">
    <property type="entry name" value="PSMG2_sf"/>
</dbReference>
<proteinExistence type="predicted"/>
<evidence type="ECO:0000313" key="1">
    <source>
        <dbReference type="EMBL" id="REF31136.1"/>
    </source>
</evidence>
<dbReference type="Gene3D" id="3.40.50.10900">
    <property type="entry name" value="PAC-like subunit"/>
    <property type="match status" value="1"/>
</dbReference>
<dbReference type="RefSeq" id="WP_115923027.1">
    <property type="nucleotide sequence ID" value="NZ_CBDRMH010000003.1"/>
</dbReference>
<keyword evidence="1" id="KW-0647">Proteasome</keyword>
<name>A0A3D9UPC9_9MICO</name>
<protein>
    <submittedName>
        <fullName evidence="1">Proteasome assembly chaperone (PAC2) family protein</fullName>
    </submittedName>
</protein>
<dbReference type="InterPro" id="IPR019151">
    <property type="entry name" value="Proteasome_assmbl_chaperone_2"/>
</dbReference>
<reference evidence="1 2" key="1">
    <citation type="submission" date="2018-08" db="EMBL/GenBank/DDBJ databases">
        <title>Sequencing the genomes of 1000 actinobacteria strains.</title>
        <authorList>
            <person name="Klenk H.-P."/>
        </authorList>
    </citation>
    <scope>NUCLEOTIDE SEQUENCE [LARGE SCALE GENOMIC DNA]</scope>
    <source>
        <strain evidence="1 2">DSM 22967</strain>
    </source>
</reference>
<dbReference type="EMBL" id="QTUA01000001">
    <property type="protein sequence ID" value="REF31136.1"/>
    <property type="molecule type" value="Genomic_DNA"/>
</dbReference>
<comment type="caution">
    <text evidence="1">The sequence shown here is derived from an EMBL/GenBank/DDBJ whole genome shotgun (WGS) entry which is preliminary data.</text>
</comment>
<dbReference type="SUPFAM" id="SSF159659">
    <property type="entry name" value="Cgl1923-like"/>
    <property type="match status" value="1"/>
</dbReference>
<dbReference type="PANTHER" id="PTHR35610:SF7">
    <property type="entry name" value="3-ISOPROPYLMALATE DEHYDRATASE"/>
    <property type="match status" value="1"/>
</dbReference>
<dbReference type="Proteomes" id="UP000256253">
    <property type="component" value="Unassembled WGS sequence"/>
</dbReference>
<dbReference type="PANTHER" id="PTHR35610">
    <property type="entry name" value="3-ISOPROPYLMALATE DEHYDRATASE-RELATED"/>
    <property type="match status" value="1"/>
</dbReference>
<dbReference type="InterPro" id="IPR008492">
    <property type="entry name" value="Rv2714-like"/>
</dbReference>
<sequence length="281" mass="30944">MIEIEDIPLLDDPIMIAAFEGWNDAGEVSSSTIAHLIEVWDAELVAAIDPADYYDFQVNRPRVTGEPGSRQVEWPTTRIYLARDTPLDRDVLLVHGIEPSFRWMQFTSELLSLAVETDTTMIITLGGLLADVPHTRPLPITVTAEHPDIQQRYDVEPSRYEGPTGIVGVLTDTAGRTGITTLSAWAAIPHYAAAAPSPKATLAMVVKLEELLDAVIEHADLPDAAAAWQRGVDDLAANDDEVAEYVQALEQAQDTTDLPEASGDAIAREFEKYLRRRDEDQ</sequence>
<dbReference type="GO" id="GO:0000502">
    <property type="term" value="C:proteasome complex"/>
    <property type="evidence" value="ECO:0007669"/>
    <property type="project" value="UniProtKB-KW"/>
</dbReference>
<dbReference type="AlphaFoldDB" id="A0A3D9UPC9"/>
<organism evidence="1 2">
    <name type="scientific">Calidifontibacter indicus</name>
    <dbReference type="NCBI Taxonomy" id="419650"/>
    <lineage>
        <taxon>Bacteria</taxon>
        <taxon>Bacillati</taxon>
        <taxon>Actinomycetota</taxon>
        <taxon>Actinomycetes</taxon>
        <taxon>Micrococcales</taxon>
        <taxon>Dermacoccaceae</taxon>
        <taxon>Calidifontibacter</taxon>
    </lineage>
</organism>
<dbReference type="OrthoDB" id="150941at2"/>